<dbReference type="GO" id="GO:0009055">
    <property type="term" value="F:electron transfer activity"/>
    <property type="evidence" value="ECO:0007669"/>
    <property type="project" value="InterPro"/>
</dbReference>
<evidence type="ECO:0000313" key="9">
    <source>
        <dbReference type="Proteomes" id="UP001179121"/>
    </source>
</evidence>
<evidence type="ECO:0000256" key="6">
    <source>
        <dbReference type="SAM" id="Phobius"/>
    </source>
</evidence>
<reference evidence="8" key="1">
    <citation type="submission" date="2022-10" db="EMBL/GenBank/DDBJ databases">
        <authorList>
            <person name="Koch H."/>
        </authorList>
    </citation>
    <scope>NUCLEOTIDE SEQUENCE</scope>
    <source>
        <strain evidence="8">DNF</strain>
    </source>
</reference>
<dbReference type="SUPFAM" id="SSF46626">
    <property type="entry name" value="Cytochrome c"/>
    <property type="match status" value="1"/>
</dbReference>
<dbReference type="RefSeq" id="WP_289269674.1">
    <property type="nucleotide sequence ID" value="NZ_OX365700.1"/>
</dbReference>
<keyword evidence="6" id="KW-1133">Transmembrane helix</keyword>
<evidence type="ECO:0000256" key="3">
    <source>
        <dbReference type="ARBA" id="ARBA00023004"/>
    </source>
</evidence>
<evidence type="ECO:0000313" key="8">
    <source>
        <dbReference type="EMBL" id="CAI4032912.1"/>
    </source>
</evidence>
<dbReference type="GO" id="GO:0020037">
    <property type="term" value="F:heme binding"/>
    <property type="evidence" value="ECO:0007669"/>
    <property type="project" value="InterPro"/>
</dbReference>
<feature type="transmembrane region" description="Helical" evidence="6">
    <location>
        <begin position="12"/>
        <end position="28"/>
    </location>
</feature>
<dbReference type="EMBL" id="OX365700">
    <property type="protein sequence ID" value="CAI4032912.1"/>
    <property type="molecule type" value="Genomic_DNA"/>
</dbReference>
<keyword evidence="3 4" id="KW-0408">Iron</keyword>
<gene>
    <name evidence="8" type="ORF">DNFV4_03342</name>
</gene>
<keyword evidence="6" id="KW-0812">Transmembrane</keyword>
<dbReference type="GO" id="GO:0046872">
    <property type="term" value="F:metal ion binding"/>
    <property type="evidence" value="ECO:0007669"/>
    <property type="project" value="UniProtKB-KW"/>
</dbReference>
<dbReference type="Gene3D" id="1.10.760.10">
    <property type="entry name" value="Cytochrome c-like domain"/>
    <property type="match status" value="1"/>
</dbReference>
<feature type="region of interest" description="Disordered" evidence="5">
    <location>
        <begin position="300"/>
        <end position="322"/>
    </location>
</feature>
<keyword evidence="1 4" id="KW-0349">Heme</keyword>
<sequence>MGNLLSTALDMGWPVLALLAGLLVYFQVSISNPDVKKRATFKTFIGMIATVMLFVAIANYKINFFAESRLLPVSLAIITAMTLMMGLYFANLSALFKIGGMMFFVAAFLSGYGNWLPQVEGGFPPPEVKLDFNSMSPQQLADEGEKIIFGGVGQSKVQGAIGKGQCPLCHGFNQGFLSERAPNLWGLPGRLEERLNDPRYHKGKPQDRDTVEKEAFPGAGTAETGQEYIAESHACPNCYVVAGFGVKGTNDKESPMPKIHKPPISLSIGELAAVDTWIYVREGKDAPSYDEIAKSYEKFIPESDRPAQQEEKKDAGGGGGGLLADGSEPVDQIFAKAQCIVCHTIPGIPGATGAVGPKLEEGTNAPLRIKSADYKGTAKTTREYIMESVINPSAYVVKPFADGVMPKIFGQKLSAGAINKIIDYLSQVQTGKEPPKIN</sequence>
<evidence type="ECO:0000256" key="2">
    <source>
        <dbReference type="ARBA" id="ARBA00022723"/>
    </source>
</evidence>
<evidence type="ECO:0000256" key="1">
    <source>
        <dbReference type="ARBA" id="ARBA00022617"/>
    </source>
</evidence>
<name>A0AA86T783_9BACT</name>
<feature type="domain" description="Cytochrome c" evidence="7">
    <location>
        <begin position="321"/>
        <end position="429"/>
    </location>
</feature>
<dbReference type="KEGG" id="nti:DNFV4_03342"/>
<dbReference type="PROSITE" id="PS51007">
    <property type="entry name" value="CYTC"/>
    <property type="match status" value="2"/>
</dbReference>
<accession>A0AA86T783</accession>
<feature type="domain" description="Cytochrome c" evidence="7">
    <location>
        <begin position="139"/>
        <end position="282"/>
    </location>
</feature>
<keyword evidence="9" id="KW-1185">Reference proteome</keyword>
<evidence type="ECO:0000259" key="7">
    <source>
        <dbReference type="PROSITE" id="PS51007"/>
    </source>
</evidence>
<feature type="transmembrane region" description="Helical" evidence="6">
    <location>
        <begin position="95"/>
        <end position="115"/>
    </location>
</feature>
<evidence type="ECO:0000256" key="5">
    <source>
        <dbReference type="SAM" id="MobiDB-lite"/>
    </source>
</evidence>
<feature type="transmembrane region" description="Helical" evidence="6">
    <location>
        <begin position="40"/>
        <end position="58"/>
    </location>
</feature>
<feature type="transmembrane region" description="Helical" evidence="6">
    <location>
        <begin position="70"/>
        <end position="90"/>
    </location>
</feature>
<evidence type="ECO:0000256" key="4">
    <source>
        <dbReference type="PROSITE-ProRule" id="PRU00433"/>
    </source>
</evidence>
<feature type="compositionally biased region" description="Basic and acidic residues" evidence="5">
    <location>
        <begin position="300"/>
        <end position="315"/>
    </location>
</feature>
<keyword evidence="2 4" id="KW-0479">Metal-binding</keyword>
<proteinExistence type="predicted"/>
<keyword evidence="6" id="KW-0472">Membrane</keyword>
<dbReference type="InterPro" id="IPR009056">
    <property type="entry name" value="Cyt_c-like_dom"/>
</dbReference>
<dbReference type="AlphaFoldDB" id="A0AA86T783"/>
<dbReference type="InterPro" id="IPR036909">
    <property type="entry name" value="Cyt_c-like_dom_sf"/>
</dbReference>
<dbReference type="Proteomes" id="UP001179121">
    <property type="component" value="Chromosome"/>
</dbReference>
<organism evidence="8 9">
    <name type="scientific">Nitrospira tepida</name>
    <dbReference type="NCBI Taxonomy" id="2973512"/>
    <lineage>
        <taxon>Bacteria</taxon>
        <taxon>Pseudomonadati</taxon>
        <taxon>Nitrospirota</taxon>
        <taxon>Nitrospiria</taxon>
        <taxon>Nitrospirales</taxon>
        <taxon>Nitrospiraceae</taxon>
        <taxon>Nitrospira</taxon>
    </lineage>
</organism>
<protein>
    <recommendedName>
        <fullName evidence="7">Cytochrome c domain-containing protein</fullName>
    </recommendedName>
</protein>